<dbReference type="Proteomes" id="UP000265160">
    <property type="component" value="LG22"/>
</dbReference>
<reference evidence="2" key="2">
    <citation type="submission" date="2025-08" db="UniProtKB">
        <authorList>
            <consortium name="Ensembl"/>
        </authorList>
    </citation>
    <scope>IDENTIFICATION</scope>
</reference>
<dbReference type="STRING" id="106582.ENSMZEP00005001230"/>
<dbReference type="Pfam" id="PF06825">
    <property type="entry name" value="HSBP1"/>
    <property type="match status" value="1"/>
</dbReference>
<accession>A0A3P9AU32</accession>
<sequence length="59" mass="6713">QANICVRTSFLLSSQRFQSISEQLVCFLMLTLDQMGTRINDLERNVTELMTQADTSSVQ</sequence>
<reference evidence="2 3" key="1">
    <citation type="journal article" date="2014" name="Nature">
        <title>The genomic substrate for adaptive radiation in African cichlid fish.</title>
        <authorList>
            <person name="Brawand D."/>
            <person name="Wagner C.E."/>
            <person name="Li Y.I."/>
            <person name="Malinsky M."/>
            <person name="Keller I."/>
            <person name="Fan S."/>
            <person name="Simakov O."/>
            <person name="Ng A.Y."/>
            <person name="Lim Z.W."/>
            <person name="Bezault E."/>
            <person name="Turner-Maier J."/>
            <person name="Johnson J."/>
            <person name="Alcazar R."/>
            <person name="Noh H.J."/>
            <person name="Russell P."/>
            <person name="Aken B."/>
            <person name="Alfoldi J."/>
            <person name="Amemiya C."/>
            <person name="Azzouzi N."/>
            <person name="Baroiller J.F."/>
            <person name="Barloy-Hubler F."/>
            <person name="Berlin A."/>
            <person name="Bloomquist R."/>
            <person name="Carleton K.L."/>
            <person name="Conte M.A."/>
            <person name="D'Cotta H."/>
            <person name="Eshel O."/>
            <person name="Gaffney L."/>
            <person name="Galibert F."/>
            <person name="Gante H.F."/>
            <person name="Gnerre S."/>
            <person name="Greuter L."/>
            <person name="Guyon R."/>
            <person name="Haddad N.S."/>
            <person name="Haerty W."/>
            <person name="Harris R.M."/>
            <person name="Hofmann H.A."/>
            <person name="Hourlier T."/>
            <person name="Hulata G."/>
            <person name="Jaffe D.B."/>
            <person name="Lara M."/>
            <person name="Lee A.P."/>
            <person name="MacCallum I."/>
            <person name="Mwaiko S."/>
            <person name="Nikaido M."/>
            <person name="Nishihara H."/>
            <person name="Ozouf-Costaz C."/>
            <person name="Penman D.J."/>
            <person name="Przybylski D."/>
            <person name="Rakotomanga M."/>
            <person name="Renn S.C.P."/>
            <person name="Ribeiro F.J."/>
            <person name="Ron M."/>
            <person name="Salzburger W."/>
            <person name="Sanchez-Pulido L."/>
            <person name="Santos M.E."/>
            <person name="Searle S."/>
            <person name="Sharpe T."/>
            <person name="Swofford R."/>
            <person name="Tan F.J."/>
            <person name="Williams L."/>
            <person name="Young S."/>
            <person name="Yin S."/>
            <person name="Okada N."/>
            <person name="Kocher T.D."/>
            <person name="Miska E.A."/>
            <person name="Lander E.S."/>
            <person name="Venkatesh B."/>
            <person name="Fernald R.D."/>
            <person name="Meyer A."/>
            <person name="Ponting C.P."/>
            <person name="Streelman J.T."/>
            <person name="Lindblad-Toh K."/>
            <person name="Seehausen O."/>
            <person name="Di Palma F."/>
        </authorList>
    </citation>
    <scope>NUCLEOTIDE SEQUENCE</scope>
</reference>
<dbReference type="InterPro" id="IPR009643">
    <property type="entry name" value="HS1-bd"/>
</dbReference>
<dbReference type="Ensembl" id="ENSMZET00005001318.1">
    <property type="protein sequence ID" value="ENSMZEP00005001230.1"/>
    <property type="gene ID" value="ENSMZEG00005001020.1"/>
</dbReference>
<reference evidence="2" key="3">
    <citation type="submission" date="2025-09" db="UniProtKB">
        <authorList>
            <consortium name="Ensembl"/>
        </authorList>
    </citation>
    <scope>IDENTIFICATION</scope>
</reference>
<evidence type="ECO:0008006" key="4">
    <source>
        <dbReference type="Google" id="ProtNLM"/>
    </source>
</evidence>
<protein>
    <recommendedName>
        <fullName evidence="4">Heat shock factor binding protein 1 like 1</fullName>
    </recommendedName>
</protein>
<dbReference type="AlphaFoldDB" id="A0A3P9AU32"/>
<name>A0A3P9AU32_9CICH</name>
<keyword evidence="3" id="KW-1185">Reference proteome</keyword>
<dbReference type="GeneTree" id="ENSGT00980000199554"/>
<dbReference type="Gene3D" id="1.20.5.430">
    <property type="match status" value="1"/>
</dbReference>
<evidence type="ECO:0000313" key="3">
    <source>
        <dbReference type="Proteomes" id="UP000265160"/>
    </source>
</evidence>
<evidence type="ECO:0000256" key="1">
    <source>
        <dbReference type="ARBA" id="ARBA00006349"/>
    </source>
</evidence>
<comment type="similarity">
    <text evidence="1">Belongs to the HSBP1 family.</text>
</comment>
<evidence type="ECO:0000313" key="2">
    <source>
        <dbReference type="Ensembl" id="ENSMZEP00005001230.1"/>
    </source>
</evidence>
<dbReference type="GO" id="GO:0003714">
    <property type="term" value="F:transcription corepressor activity"/>
    <property type="evidence" value="ECO:0007669"/>
    <property type="project" value="InterPro"/>
</dbReference>
<proteinExistence type="inferred from homology"/>
<organism evidence="2 3">
    <name type="scientific">Maylandia zebra</name>
    <name type="common">zebra mbuna</name>
    <dbReference type="NCBI Taxonomy" id="106582"/>
    <lineage>
        <taxon>Eukaryota</taxon>
        <taxon>Metazoa</taxon>
        <taxon>Chordata</taxon>
        <taxon>Craniata</taxon>
        <taxon>Vertebrata</taxon>
        <taxon>Euteleostomi</taxon>
        <taxon>Actinopterygii</taxon>
        <taxon>Neopterygii</taxon>
        <taxon>Teleostei</taxon>
        <taxon>Neoteleostei</taxon>
        <taxon>Acanthomorphata</taxon>
        <taxon>Ovalentaria</taxon>
        <taxon>Cichlomorphae</taxon>
        <taxon>Cichliformes</taxon>
        <taxon>Cichlidae</taxon>
        <taxon>African cichlids</taxon>
        <taxon>Pseudocrenilabrinae</taxon>
        <taxon>Haplochromini</taxon>
        <taxon>Maylandia</taxon>
        <taxon>Maylandia zebra complex</taxon>
    </lineage>
</organism>